<reference evidence="11" key="1">
    <citation type="submission" date="2019-10" db="EMBL/GenBank/DDBJ databases">
        <authorList>
            <person name="Nitsche A."/>
            <person name="Hankeln T."/>
            <person name="Acosta O."/>
            <person name="Velez I.D."/>
            <person name="Schiemann D.J."/>
        </authorList>
    </citation>
    <scope>NUCLEOTIDE SEQUENCE</scope>
    <source>
        <strain evidence="11">Mati1754-2</strain>
    </source>
</reference>
<dbReference type="GO" id="GO:0003968">
    <property type="term" value="F:RNA-directed RNA polymerase activity"/>
    <property type="evidence" value="ECO:0007669"/>
    <property type="project" value="UniProtKB-EC"/>
</dbReference>
<keyword evidence="4" id="KW-0378">Hydrolase</keyword>
<dbReference type="Proteomes" id="UP000682353">
    <property type="component" value="Genome"/>
</dbReference>
<dbReference type="InterPro" id="IPR029124">
    <property type="entry name" value="L_protein_N"/>
</dbReference>
<dbReference type="InterPro" id="IPR007322">
    <property type="entry name" value="RNA_pol_bunyavir"/>
</dbReference>
<dbReference type="Pfam" id="PF15518">
    <property type="entry name" value="L_protein_N"/>
    <property type="match status" value="1"/>
</dbReference>
<dbReference type="EMBL" id="MN661012">
    <property type="protein sequence ID" value="QHA33858.1"/>
    <property type="molecule type" value="Genomic_RNA"/>
</dbReference>
<evidence type="ECO:0000256" key="3">
    <source>
        <dbReference type="ARBA" id="ARBA00022679"/>
    </source>
</evidence>
<comment type="similarity">
    <text evidence="9">Belongs to the Bunyavirales RNA polymerase family.</text>
</comment>
<organism evidence="11 12">
    <name type="scientific">Narangue virus</name>
    <dbReference type="NCBI Taxonomy" id="2689367"/>
    <lineage>
        <taxon>Viruses</taxon>
        <taxon>Riboviria</taxon>
        <taxon>Orthornavirae</taxon>
        <taxon>Negarnaviricota</taxon>
        <taxon>Polyploviricotina</taxon>
        <taxon>Bunyaviricetes</taxon>
        <taxon>Hareavirales</taxon>
        <taxon>Phenuiviridae</taxon>
        <taxon>Mobuvirus</taxon>
        <taxon>Mobuvirus narangueense</taxon>
    </lineage>
</organism>
<evidence type="ECO:0000256" key="2">
    <source>
        <dbReference type="ARBA" id="ARBA00018602"/>
    </source>
</evidence>
<keyword evidence="12" id="KW-1185">Reference proteome</keyword>
<evidence type="ECO:0000256" key="6">
    <source>
        <dbReference type="ARBA" id="ARBA00030285"/>
    </source>
</evidence>
<evidence type="ECO:0000256" key="4">
    <source>
        <dbReference type="ARBA" id="ARBA00022801"/>
    </source>
</evidence>
<dbReference type="EC" id="2.7.7.48" evidence="1"/>
<dbReference type="InterPro" id="IPR007099">
    <property type="entry name" value="RNA-dir_pol_NSvirus"/>
</dbReference>
<feature type="domain" description="RdRp catalytic" evidence="10">
    <location>
        <begin position="975"/>
        <end position="1175"/>
    </location>
</feature>
<dbReference type="PROSITE" id="PS50525">
    <property type="entry name" value="RDRP_SSRNA_NEG_SEG"/>
    <property type="match status" value="1"/>
</dbReference>
<dbReference type="GO" id="GO:0006351">
    <property type="term" value="P:DNA-templated transcription"/>
    <property type="evidence" value="ECO:0007669"/>
    <property type="project" value="InterPro"/>
</dbReference>
<evidence type="ECO:0000256" key="8">
    <source>
        <dbReference type="ARBA" id="ARBA00031012"/>
    </source>
</evidence>
<protein>
    <recommendedName>
        <fullName evidence="2">RNA-directed RNA polymerase L</fullName>
        <ecNumber evidence="1">2.7.7.48</ecNumber>
    </recommendedName>
    <alternativeName>
        <fullName evidence="6">Large structural protein</fullName>
    </alternativeName>
    <alternativeName>
        <fullName evidence="8">Replicase</fullName>
    </alternativeName>
    <alternativeName>
        <fullName evidence="7">Transcriptase</fullName>
    </alternativeName>
</protein>
<dbReference type="GO" id="GO:0016787">
    <property type="term" value="F:hydrolase activity"/>
    <property type="evidence" value="ECO:0007669"/>
    <property type="project" value="UniProtKB-KW"/>
</dbReference>
<dbReference type="GeneID" id="80550338"/>
<proteinExistence type="inferred from homology"/>
<name>A0A6B9KGY5_9VIRU</name>
<dbReference type="Pfam" id="PF04196">
    <property type="entry name" value="Bunya_RdRp"/>
    <property type="match status" value="1"/>
</dbReference>
<evidence type="ECO:0000256" key="7">
    <source>
        <dbReference type="ARBA" id="ARBA00030436"/>
    </source>
</evidence>
<evidence type="ECO:0000313" key="11">
    <source>
        <dbReference type="EMBL" id="QHA33858.1"/>
    </source>
</evidence>
<accession>A0A6B9KGY5</accession>
<keyword evidence="3" id="KW-0808">Transferase</keyword>
<evidence type="ECO:0000259" key="10">
    <source>
        <dbReference type="PROSITE" id="PS50525"/>
    </source>
</evidence>
<evidence type="ECO:0000256" key="1">
    <source>
        <dbReference type="ARBA" id="ARBA00012494"/>
    </source>
</evidence>
<dbReference type="RefSeq" id="YP_010839995.1">
    <property type="nucleotide sequence ID" value="NC_078318.1"/>
</dbReference>
<sequence length="2411" mass="273430">MFPEGLLCGDRHGYAIQIHLTEKIRDSWFNLRLDPKTSKWNWSVAASTSFGEINLSGSRDERGMQKLRHDLVAMALGAARTDVKLREVFRGLEITEGYEHYTPDIHVKVGNTDFFIEIGTTLSTDCRAGLDMLRQKRGKYMMALEEVKLQNPCILIVIVVGRTFCVSNYPLDQDVMEKLVYYMQLGHRFEEIVDMSGIALIMSPTDTNQKLMALTLEKSVASVKLIEDDKHWDFPLDITNKFISALSTPADEGLVQDYFIMSVRDSLTNMITSVKNPNTGDGDMRVEEYIKILTIQEGRDTMKPVAGFPLANVRRQDRFNMKAVPRYITDDRSGDPVIKLWNGAFKGYKNYELDFEQKTLQQEEEAYYTNWEDQEYVEKRNKDLRNLSHRCDIRGILTEKDRELLALDGLWGKRFKNSQAKMVKERFAKLPFKWSTDISDIDGFLLNSDLLNGSEFPWVDNLPLNLIRDSFTRLNQDKTVLNWAEDWTRTDLYCALEFISDLATEIAVSMKQNVKANEVILKKLGFYNAYLLILPTKSSEHIFYSIYIPKTEDVKILANAPFRELIGLEGGGYYTDFCSMRADTLANPCTISATFLGLVSYWCYHYRMYDFTPDTFVKNLNAVAMLNFSLLVRLENKAKTEEAITLSRYMYMEIFKSGTLIKPDPFRLISKFNTNPRSRLELFVIKRLISAFTIMLKSPPHKIVPPEEDYPDEAEEEIRNNDLWAGLINPYTGGTEVSASRVVNLFYLGYAVDKDKIAQANSDYATIQKAIKKDREFCMEEASRSNGQEDNFTDFPKEKQFSINAMKHGVELMAKELASRHGTTWKAKMGELVIAEMCEKMTEEVATLKASSSEKCAKWDQLAPAHDAVLTKVQRTKVITALLENLELFEHNVFKKFPELVRLIEESSEGVLSDLFKKNQHGGLREIYVLNIHSRIVALFLETASRVLCRQFECETMTHPNYKLEVIESHKIAVATRALKTNREFSEFHCSADKKSWNNNLVMPALSTALLKLLPSSFHGAIQRCLNMWNRRVLKIPDGVLKLLVDGTQLSCETYQAMLFEYDNPRLVSEKHEMPPIFAYPKSSFVRLSTGMMQGILHYTSSLAHVAFLFSSSSMIKSYLKAQCPGAEYKVSQMCSSDDSATIISILHKAEASEESKMRDRLWGESISHALAKFCTFYCFTNSEKSNMGAPDHIEFNSEFVIGNTLAMPVLKWTLACFGVTESESFLLRYNTMYNLMSQANSAGLPARNTTMVQIGQGLLAYRLIGSSTSTHFSAYYQYIRKLPEPRYGYFIIDNVYVPGMLGYGFHHWANSRACGLYKIKLRSVIDGTLGFTPEGGIMENFLLRHGRSQRYLKMIASMGEGASIEQLRDYINTRATCLYQPSTCSEDARVKLIAKALLPGTAQSLSKGNPFLQALSSSVYCLHTYCFTKHESSLMGAEKESVRSKISLLGELWVKLNEPPALSGEVLENSEATAFPNHELYKTYAAILEPYKTSRIKRVRPMRYKKTSMFIPHATSAIGIPLYDLCKDRWIGIKHKHSLRLAERCWLEYKKLMPWLSDTLQETLEKSPFSDHMELHNFVSTASKQHRKFVRVGPSIRSTFVESQVSLVARRTAQEGVILSLDSSKLRDMRTMRARRGPVSLALEIPQTEARLEALKKLVADSPIEERELKGLRDQNRRAAILNIILAKMSGLPDSRITELVLDLGGGLVSSWMSEQEKEVYYEGGKYRTKWTGPGEVILCNADVTMKVQVMDGTVTSIFTSSARETRKCFFALKNFLTSHHFTEADKISAATLYYTTKEIKMEGPGTPIHETRDDSLQKTPSLDHIKYSITQTQGEIRLRQTGWTGMDFTVLAYRVMSHELNPLPDSEVEQYLWSAWMNQSRFHRDAATLFIQDAYNRVMADLNSAAGESYKEAKRLKDFISNTLTARLRTKGYLAGSSKGGEKKLSGDEESSSSDISLISGSAFEQGLAFINCLDTMKTDVQEIVTLAMQSQIAYHSQEFDENSGLESAIDVVDPEEGTLTKPPCEVHFGLFTGTTTVVEYTTARLTNQYSILPLWDELITEITELNPRSWASLSRGEEIPGVHISRELIYFLTGLTKPSGTRQMTKKVDLEMSYYSKKAVYDSAAAETSRARSTQSGVYSLKFLKWRLGDMLEKKDELEKLSRAEIVQQAIAYANEVQLGSDEEAELDIELPTTPVSPGVGVAEKWVATTVGEMAPPGPMIVTRDVDANIRSLLTSDEMDHLYRIARWRLNGHHWFEDLYGMIVQASGVDRPQRSWASVTEEENQPFVVREAALYPLFLGSVEPGAVGHWVCAVSCPKENRILLFDGLNSGVTTEIERQIKNLLPGVQRNQIHPVKIPLQPRNTCGHVCMLSAIFYMMERPPVQYDLSGLRLWVTSCLLTGDISHYMS</sequence>
<evidence type="ECO:0000313" key="12">
    <source>
        <dbReference type="Proteomes" id="UP000682353"/>
    </source>
</evidence>
<evidence type="ECO:0000256" key="9">
    <source>
        <dbReference type="ARBA" id="ARBA00034123"/>
    </source>
</evidence>
<dbReference type="KEGG" id="vg:80550338"/>
<keyword evidence="5" id="KW-0460">Magnesium</keyword>
<evidence type="ECO:0000256" key="5">
    <source>
        <dbReference type="ARBA" id="ARBA00022842"/>
    </source>
</evidence>
<dbReference type="GO" id="GO:0039694">
    <property type="term" value="P:viral RNA genome replication"/>
    <property type="evidence" value="ECO:0007669"/>
    <property type="project" value="InterPro"/>
</dbReference>